<organism evidence="1 2">
    <name type="scientific">Auriscalpium vulgare</name>
    <dbReference type="NCBI Taxonomy" id="40419"/>
    <lineage>
        <taxon>Eukaryota</taxon>
        <taxon>Fungi</taxon>
        <taxon>Dikarya</taxon>
        <taxon>Basidiomycota</taxon>
        <taxon>Agaricomycotina</taxon>
        <taxon>Agaricomycetes</taxon>
        <taxon>Russulales</taxon>
        <taxon>Auriscalpiaceae</taxon>
        <taxon>Auriscalpium</taxon>
    </lineage>
</organism>
<reference evidence="1" key="1">
    <citation type="submission" date="2021-02" db="EMBL/GenBank/DDBJ databases">
        <authorList>
            <consortium name="DOE Joint Genome Institute"/>
            <person name="Ahrendt S."/>
            <person name="Looney B.P."/>
            <person name="Miyauchi S."/>
            <person name="Morin E."/>
            <person name="Drula E."/>
            <person name="Courty P.E."/>
            <person name="Chicoki N."/>
            <person name="Fauchery L."/>
            <person name="Kohler A."/>
            <person name="Kuo A."/>
            <person name="Labutti K."/>
            <person name="Pangilinan J."/>
            <person name="Lipzen A."/>
            <person name="Riley R."/>
            <person name="Andreopoulos W."/>
            <person name="He G."/>
            <person name="Johnson J."/>
            <person name="Barry K.W."/>
            <person name="Grigoriev I.V."/>
            <person name="Nagy L."/>
            <person name="Hibbett D."/>
            <person name="Henrissat B."/>
            <person name="Matheny P.B."/>
            <person name="Labbe J."/>
            <person name="Martin F."/>
        </authorList>
    </citation>
    <scope>NUCLEOTIDE SEQUENCE</scope>
    <source>
        <strain evidence="1">FP105234-sp</strain>
    </source>
</reference>
<evidence type="ECO:0000313" key="1">
    <source>
        <dbReference type="EMBL" id="KAI0046943.1"/>
    </source>
</evidence>
<comment type="caution">
    <text evidence="1">The sequence shown here is derived from an EMBL/GenBank/DDBJ whole genome shotgun (WGS) entry which is preliminary data.</text>
</comment>
<protein>
    <submittedName>
        <fullName evidence="1">NAD-P-binding protein</fullName>
    </submittedName>
</protein>
<dbReference type="EMBL" id="MU275914">
    <property type="protein sequence ID" value="KAI0046943.1"/>
    <property type="molecule type" value="Genomic_DNA"/>
</dbReference>
<keyword evidence="2" id="KW-1185">Reference proteome</keyword>
<reference evidence="1" key="2">
    <citation type="journal article" date="2022" name="New Phytol.">
        <title>Evolutionary transition to the ectomycorrhizal habit in the genomes of a hyperdiverse lineage of mushroom-forming fungi.</title>
        <authorList>
            <person name="Looney B."/>
            <person name="Miyauchi S."/>
            <person name="Morin E."/>
            <person name="Drula E."/>
            <person name="Courty P.E."/>
            <person name="Kohler A."/>
            <person name="Kuo A."/>
            <person name="LaButti K."/>
            <person name="Pangilinan J."/>
            <person name="Lipzen A."/>
            <person name="Riley R."/>
            <person name="Andreopoulos W."/>
            <person name="He G."/>
            <person name="Johnson J."/>
            <person name="Nolan M."/>
            <person name="Tritt A."/>
            <person name="Barry K.W."/>
            <person name="Grigoriev I.V."/>
            <person name="Nagy L.G."/>
            <person name="Hibbett D."/>
            <person name="Henrissat B."/>
            <person name="Matheny P.B."/>
            <person name="Labbe J."/>
            <person name="Martin F.M."/>
        </authorList>
    </citation>
    <scope>NUCLEOTIDE SEQUENCE</scope>
    <source>
        <strain evidence="1">FP105234-sp</strain>
    </source>
</reference>
<name>A0ACB8RTT8_9AGAM</name>
<accession>A0ACB8RTT8</accession>
<gene>
    <name evidence="1" type="ORF">FA95DRAFT_1303241</name>
</gene>
<evidence type="ECO:0000313" key="2">
    <source>
        <dbReference type="Proteomes" id="UP000814033"/>
    </source>
</evidence>
<proteinExistence type="predicted"/>
<sequence length="288" mass="30840">MSMNAAPVKADVIPAGDLAGEVVSAGEAVTDFKKGDRVVSIFDQKHIYGIQTTIIKDSLGGGYDGGLAEYIVLPGLSLLHIPAHLSYDEASCFPIAGVTAWNALYGGQPLIPGQTVLFQGTGGVSIFGLLIAHAAGAKTIVTPSSDEKLELAKKLGVDHVINYKKTPDWDKLTNGRGVDHIFDTVGINDIQRCYNALSRGGTISAIGFLGGKPKEYPDVFLLTLYSGSTLRGVNVGSKQLFEDLLRFFEAKELKPYIDKVFPFDEAVEALEYLQSGQHLGKVVVRVAN</sequence>
<dbReference type="Proteomes" id="UP000814033">
    <property type="component" value="Unassembled WGS sequence"/>
</dbReference>